<dbReference type="CDD" id="cd01392">
    <property type="entry name" value="HTH_LacI"/>
    <property type="match status" value="1"/>
</dbReference>
<keyword evidence="1" id="KW-0805">Transcription regulation</keyword>
<dbReference type="Gene3D" id="3.40.50.2300">
    <property type="match status" value="2"/>
</dbReference>
<dbReference type="Pfam" id="PF13407">
    <property type="entry name" value="Peripla_BP_4"/>
    <property type="match status" value="1"/>
</dbReference>
<dbReference type="PANTHER" id="PTHR30146:SF152">
    <property type="entry name" value="TRANSCRIPTIONAL REGULATORY PROTEIN"/>
    <property type="match status" value="1"/>
</dbReference>
<dbReference type="InterPro" id="IPR028082">
    <property type="entry name" value="Peripla_BP_I"/>
</dbReference>
<dbReference type="GO" id="GO:0055085">
    <property type="term" value="P:transmembrane transport"/>
    <property type="evidence" value="ECO:0007669"/>
    <property type="project" value="UniProtKB-ARBA"/>
</dbReference>
<dbReference type="EMBL" id="CP039371">
    <property type="protein sequence ID" value="QCI12863.1"/>
    <property type="molecule type" value="Genomic_DNA"/>
</dbReference>
<dbReference type="CDD" id="cd06307">
    <property type="entry name" value="PBP1_sugar_binding"/>
    <property type="match status" value="1"/>
</dbReference>
<evidence type="ECO:0000256" key="2">
    <source>
        <dbReference type="ARBA" id="ARBA00023125"/>
    </source>
</evidence>
<sequence>MDKIDRRQGMADVAQLAGVSLSTVDRVLNERGSVSDSKRRKVLQAAQALGLKRLLPSALHGLLRFDLLLVDSATDHYRRLAAAFVKQAQMHRSRLVLQRHIWQERDPQQLLDLINQPRVPRQGLIVVAQDTPQVREALSAQVAAGVPVILVTSSLPGLEGAIYAGIDNHVAGRAAGRLMSQWVTPAQSRVLLVTNSLLYRAHQQRVQGFLEVMAERAPQVEVLGPVECFDDNQLNAAKISDYLAQDAGVVGLYTTGSGSTGVHQALSRHAGRLVWISHEATAQHADMLREGLLSLVLDQDPEGQAEAAIQQLLYANGDLDAPPQVWPQLRMVIDETLPPATC</sequence>
<dbReference type="GO" id="GO:0000976">
    <property type="term" value="F:transcription cis-regulatory region binding"/>
    <property type="evidence" value="ECO:0007669"/>
    <property type="project" value="TreeGrafter"/>
</dbReference>
<evidence type="ECO:0000259" key="4">
    <source>
        <dbReference type="PROSITE" id="PS50932"/>
    </source>
</evidence>
<evidence type="ECO:0000313" key="6">
    <source>
        <dbReference type="Proteomes" id="UP000298551"/>
    </source>
</evidence>
<proteinExistence type="predicted"/>
<dbReference type="SUPFAM" id="SSF47413">
    <property type="entry name" value="lambda repressor-like DNA-binding domains"/>
    <property type="match status" value="1"/>
</dbReference>
<dbReference type="InterPro" id="IPR025997">
    <property type="entry name" value="SBP_2_dom"/>
</dbReference>
<dbReference type="InterPro" id="IPR010982">
    <property type="entry name" value="Lambda_DNA-bd_dom_sf"/>
</dbReference>
<dbReference type="InterPro" id="IPR000843">
    <property type="entry name" value="HTH_LacI"/>
</dbReference>
<protein>
    <submittedName>
        <fullName evidence="5">LacI family transcriptional regulator</fullName>
    </submittedName>
</protein>
<dbReference type="PROSITE" id="PS50932">
    <property type="entry name" value="HTH_LACI_2"/>
    <property type="match status" value="1"/>
</dbReference>
<dbReference type="AlphaFoldDB" id="A0A4D6XAK0"/>
<dbReference type="GO" id="GO:0003700">
    <property type="term" value="F:DNA-binding transcription factor activity"/>
    <property type="evidence" value="ECO:0007669"/>
    <property type="project" value="TreeGrafter"/>
</dbReference>
<evidence type="ECO:0000256" key="1">
    <source>
        <dbReference type="ARBA" id="ARBA00023015"/>
    </source>
</evidence>
<dbReference type="Proteomes" id="UP000298551">
    <property type="component" value="Chromosome"/>
</dbReference>
<keyword evidence="2" id="KW-0238">DNA-binding</keyword>
<accession>A0A4D6XAK0</accession>
<gene>
    <name evidence="5" type="ORF">E6B08_16420</name>
</gene>
<feature type="domain" description="HTH lacI-type" evidence="4">
    <location>
        <begin position="10"/>
        <end position="65"/>
    </location>
</feature>
<dbReference type="Pfam" id="PF00356">
    <property type="entry name" value="LacI"/>
    <property type="match status" value="1"/>
</dbReference>
<dbReference type="Gene3D" id="1.10.260.40">
    <property type="entry name" value="lambda repressor-like DNA-binding domains"/>
    <property type="match status" value="1"/>
</dbReference>
<reference evidence="6" key="1">
    <citation type="submission" date="2019-04" db="EMBL/GenBank/DDBJ databases">
        <title>Genome sequence of Pseudomonas putida 1290, an auxin catabolizing strain.</title>
        <authorList>
            <person name="Laird T.S."/>
            <person name="Leveau J.H.J."/>
        </authorList>
    </citation>
    <scope>NUCLEOTIDE SEQUENCE [LARGE SCALE GENOMIC DNA]</scope>
    <source>
        <strain evidence="6">1290</strain>
    </source>
</reference>
<evidence type="ECO:0000256" key="3">
    <source>
        <dbReference type="ARBA" id="ARBA00023163"/>
    </source>
</evidence>
<dbReference type="OrthoDB" id="5756154at2"/>
<organism evidence="5 6">
    <name type="scientific">Pseudomonas putida</name>
    <name type="common">Arthrobacter siderocapsulatus</name>
    <dbReference type="NCBI Taxonomy" id="303"/>
    <lineage>
        <taxon>Bacteria</taxon>
        <taxon>Pseudomonadati</taxon>
        <taxon>Pseudomonadota</taxon>
        <taxon>Gammaproteobacteria</taxon>
        <taxon>Pseudomonadales</taxon>
        <taxon>Pseudomonadaceae</taxon>
        <taxon>Pseudomonas</taxon>
    </lineage>
</organism>
<keyword evidence="3" id="KW-0804">Transcription</keyword>
<name>A0A4D6XAK0_PSEPU</name>
<dbReference type="RefSeq" id="WP_136915016.1">
    <property type="nucleotide sequence ID" value="NZ_CP039371.1"/>
</dbReference>
<evidence type="ECO:0000313" key="5">
    <source>
        <dbReference type="EMBL" id="QCI12863.1"/>
    </source>
</evidence>
<dbReference type="PROSITE" id="PS00356">
    <property type="entry name" value="HTH_LACI_1"/>
    <property type="match status" value="1"/>
</dbReference>
<dbReference type="SMART" id="SM00354">
    <property type="entry name" value="HTH_LACI"/>
    <property type="match status" value="1"/>
</dbReference>
<dbReference type="SUPFAM" id="SSF53822">
    <property type="entry name" value="Periplasmic binding protein-like I"/>
    <property type="match status" value="1"/>
</dbReference>
<dbReference type="PANTHER" id="PTHR30146">
    <property type="entry name" value="LACI-RELATED TRANSCRIPTIONAL REPRESSOR"/>
    <property type="match status" value="1"/>
</dbReference>